<dbReference type="RefSeq" id="WP_147287592.1">
    <property type="nucleotide sequence ID" value="NZ_UGQB01000004.1"/>
</dbReference>
<proteinExistence type="predicted"/>
<organism evidence="2 3">
    <name type="scientific">Moraxella caprae</name>
    <dbReference type="NCBI Taxonomy" id="90240"/>
    <lineage>
        <taxon>Bacteria</taxon>
        <taxon>Pseudomonadati</taxon>
        <taxon>Pseudomonadota</taxon>
        <taxon>Gammaproteobacteria</taxon>
        <taxon>Moraxellales</taxon>
        <taxon>Moraxellaceae</taxon>
        <taxon>Moraxella</taxon>
    </lineage>
</organism>
<evidence type="ECO:0000313" key="3">
    <source>
        <dbReference type="Proteomes" id="UP000254065"/>
    </source>
</evidence>
<evidence type="ECO:0000256" key="1">
    <source>
        <dbReference type="SAM" id="MobiDB-lite"/>
    </source>
</evidence>
<dbReference type="Proteomes" id="UP000254065">
    <property type="component" value="Unassembled WGS sequence"/>
</dbReference>
<name>A0A378R4T3_9GAMM</name>
<dbReference type="Gene3D" id="6.20.50.90">
    <property type="match status" value="1"/>
</dbReference>
<feature type="compositionally biased region" description="Polar residues" evidence="1">
    <location>
        <begin position="1"/>
        <end position="19"/>
    </location>
</feature>
<feature type="region of interest" description="Disordered" evidence="1">
    <location>
        <begin position="1"/>
        <end position="167"/>
    </location>
</feature>
<accession>A0A378R4T3</accession>
<reference evidence="2 3" key="1">
    <citation type="submission" date="2018-06" db="EMBL/GenBank/DDBJ databases">
        <authorList>
            <consortium name="Pathogen Informatics"/>
            <person name="Doyle S."/>
        </authorList>
    </citation>
    <scope>NUCLEOTIDE SEQUENCE [LARGE SCALE GENOMIC DNA]</scope>
    <source>
        <strain evidence="2 3">NCTC12877</strain>
    </source>
</reference>
<keyword evidence="3" id="KW-1185">Reference proteome</keyword>
<feature type="compositionally biased region" description="Basic and acidic residues" evidence="1">
    <location>
        <begin position="52"/>
        <end position="62"/>
    </location>
</feature>
<protein>
    <submittedName>
        <fullName evidence="2">Uncharacterized protein</fullName>
    </submittedName>
</protein>
<gene>
    <name evidence="2" type="ORF">NCTC12877_02712</name>
</gene>
<feature type="compositionally biased region" description="Polar residues" evidence="1">
    <location>
        <begin position="86"/>
        <end position="101"/>
    </location>
</feature>
<dbReference type="EMBL" id="UGQB01000004">
    <property type="protein sequence ID" value="STZ09687.1"/>
    <property type="molecule type" value="Genomic_DNA"/>
</dbReference>
<feature type="compositionally biased region" description="Low complexity" evidence="1">
    <location>
        <begin position="63"/>
        <end position="85"/>
    </location>
</feature>
<evidence type="ECO:0000313" key="2">
    <source>
        <dbReference type="EMBL" id="STZ09687.1"/>
    </source>
</evidence>
<sequence>MLMKNLSAQTPTNPTSDGNTPDGKLDSDGDGISNDDESVTKAEDPTATNTDKPTDKDGDGKPDIATAKVPTKPATAPDMTDATDTGVSNSDNITTNKTPSFSVPKPTDGEPVLVINGKIVESTSTPDPKNPKQCHLNTKTTTVRRCKVKSQQPPKRAVKSATQASLL</sequence>
<dbReference type="AlphaFoldDB" id="A0A378R4T3"/>